<dbReference type="PhylomeDB" id="A0A0D2X4P3"/>
<evidence type="ECO:0000256" key="3">
    <source>
        <dbReference type="ARBA" id="ARBA00012219"/>
    </source>
</evidence>
<keyword evidence="5" id="KW-0436">Ligase</keyword>
<dbReference type="Pfam" id="PF02569">
    <property type="entry name" value="Pantoate_ligase"/>
    <property type="match status" value="1"/>
</dbReference>
<evidence type="ECO:0000256" key="1">
    <source>
        <dbReference type="ARBA" id="ARBA00004990"/>
    </source>
</evidence>
<evidence type="ECO:0000256" key="12">
    <source>
        <dbReference type="SAM" id="MobiDB-lite"/>
    </source>
</evidence>
<dbReference type="OMA" id="CNHKLEP"/>
<dbReference type="Gene3D" id="3.30.1300.10">
    <property type="entry name" value="Pantoate-beta-alanine ligase, C-terminal domain"/>
    <property type="match status" value="1"/>
</dbReference>
<evidence type="ECO:0000313" key="13">
    <source>
        <dbReference type="EMBL" id="KJE96409.1"/>
    </source>
</evidence>
<dbReference type="PANTHER" id="PTHR21299">
    <property type="entry name" value="CYTIDYLATE KINASE/PANTOATE-BETA-ALANINE LIGASE"/>
    <property type="match status" value="1"/>
</dbReference>
<accession>A0A0D2X4P3</accession>
<comment type="pathway">
    <text evidence="1">Cofactor biosynthesis; (R)-pantothenate biosynthesis; (R)-pantothenate from (R)-pantoate and beta-alanine: step 1/1.</text>
</comment>
<comment type="similarity">
    <text evidence="2">Belongs to the pantothenate synthetase family.</text>
</comment>
<dbReference type="GO" id="GO:0015940">
    <property type="term" value="P:pantothenate biosynthetic process"/>
    <property type="evidence" value="ECO:0007669"/>
    <property type="project" value="UniProtKB-UniPathway"/>
</dbReference>
<dbReference type="Proteomes" id="UP000008743">
    <property type="component" value="Unassembled WGS sequence"/>
</dbReference>
<dbReference type="FunFam" id="3.40.50.620:FF:000013">
    <property type="entry name" value="Pantothenate synthetase"/>
    <property type="match status" value="1"/>
</dbReference>
<dbReference type="EC" id="6.3.2.1" evidence="3"/>
<dbReference type="UniPathway" id="UPA00028">
    <property type="reaction ID" value="UER00005"/>
</dbReference>
<protein>
    <recommendedName>
        <fullName evidence="4">Pantoate--beta-alanine ligase</fullName>
        <ecNumber evidence="3">6.3.2.1</ecNumber>
    </recommendedName>
    <alternativeName>
        <fullName evidence="10">Pantoate-activating enzyme</fullName>
    </alternativeName>
    <alternativeName>
        <fullName evidence="9">Pantothenate synthetase</fullName>
    </alternativeName>
</protein>
<dbReference type="AlphaFoldDB" id="A0A0D2X4P3"/>
<dbReference type="GO" id="GO:0005524">
    <property type="term" value="F:ATP binding"/>
    <property type="evidence" value="ECO:0007669"/>
    <property type="project" value="UniProtKB-KW"/>
</dbReference>
<dbReference type="eggNOG" id="KOG3042">
    <property type="taxonomic scope" value="Eukaryota"/>
</dbReference>
<evidence type="ECO:0000313" key="14">
    <source>
        <dbReference type="Proteomes" id="UP000008743"/>
    </source>
</evidence>
<name>A0A0D2X4P3_CAPO3</name>
<dbReference type="PANTHER" id="PTHR21299:SF1">
    <property type="entry name" value="PANTOATE--BETA-ALANINE LIGASE"/>
    <property type="match status" value="1"/>
</dbReference>
<dbReference type="InParanoid" id="A0A0D2X4P3"/>
<evidence type="ECO:0000256" key="11">
    <source>
        <dbReference type="ARBA" id="ARBA00048258"/>
    </source>
</evidence>
<keyword evidence="6" id="KW-0566">Pantothenate biosynthesis</keyword>
<feature type="region of interest" description="Disordered" evidence="12">
    <location>
        <begin position="79"/>
        <end position="102"/>
    </location>
</feature>
<feature type="compositionally biased region" description="Polar residues" evidence="12">
    <location>
        <begin position="89"/>
        <end position="101"/>
    </location>
</feature>
<dbReference type="EMBL" id="KE346371">
    <property type="protein sequence ID" value="KJE96409.1"/>
    <property type="molecule type" value="Genomic_DNA"/>
</dbReference>
<keyword evidence="14" id="KW-1185">Reference proteome</keyword>
<proteinExistence type="inferred from homology"/>
<dbReference type="FunCoup" id="A0A0D2X4P3">
    <property type="interactions" value="250"/>
</dbReference>
<gene>
    <name evidence="13" type="ORF">CAOG_006742</name>
</gene>
<dbReference type="InterPro" id="IPR003721">
    <property type="entry name" value="Pantoate_ligase"/>
</dbReference>
<dbReference type="OrthoDB" id="2020436at2759"/>
<evidence type="ECO:0000256" key="6">
    <source>
        <dbReference type="ARBA" id="ARBA00022655"/>
    </source>
</evidence>
<evidence type="ECO:0000256" key="10">
    <source>
        <dbReference type="ARBA" id="ARBA00032806"/>
    </source>
</evidence>
<dbReference type="GO" id="GO:0004592">
    <property type="term" value="F:pantoate-beta-alanine ligase activity"/>
    <property type="evidence" value="ECO:0007669"/>
    <property type="project" value="UniProtKB-EC"/>
</dbReference>
<evidence type="ECO:0000256" key="8">
    <source>
        <dbReference type="ARBA" id="ARBA00022840"/>
    </source>
</evidence>
<dbReference type="HAMAP" id="MF_00158">
    <property type="entry name" value="PanC"/>
    <property type="match status" value="1"/>
</dbReference>
<dbReference type="SUPFAM" id="SSF52374">
    <property type="entry name" value="Nucleotidylyl transferase"/>
    <property type="match status" value="1"/>
</dbReference>
<dbReference type="InterPro" id="IPR042176">
    <property type="entry name" value="Pantoate_ligase_C"/>
</dbReference>
<keyword evidence="7" id="KW-0547">Nucleotide-binding</keyword>
<organism evidence="13 14">
    <name type="scientific">Capsaspora owczarzaki (strain ATCC 30864)</name>
    <dbReference type="NCBI Taxonomy" id="595528"/>
    <lineage>
        <taxon>Eukaryota</taxon>
        <taxon>Filasterea</taxon>
        <taxon>Capsaspora</taxon>
    </lineage>
</organism>
<dbReference type="NCBIfam" id="TIGR00018">
    <property type="entry name" value="panC"/>
    <property type="match status" value="1"/>
</dbReference>
<evidence type="ECO:0000256" key="5">
    <source>
        <dbReference type="ARBA" id="ARBA00022598"/>
    </source>
</evidence>
<reference evidence="14" key="1">
    <citation type="submission" date="2011-02" db="EMBL/GenBank/DDBJ databases">
        <title>The Genome Sequence of Capsaspora owczarzaki ATCC 30864.</title>
        <authorList>
            <person name="Russ C."/>
            <person name="Cuomo C."/>
            <person name="Burger G."/>
            <person name="Gray M.W."/>
            <person name="Holland P.W.H."/>
            <person name="King N."/>
            <person name="Lang F.B.F."/>
            <person name="Roger A.J."/>
            <person name="Ruiz-Trillo I."/>
            <person name="Young S.K."/>
            <person name="Zeng Q."/>
            <person name="Gargeya S."/>
            <person name="Alvarado L."/>
            <person name="Berlin A."/>
            <person name="Chapman S.B."/>
            <person name="Chen Z."/>
            <person name="Freedman E."/>
            <person name="Gellesch M."/>
            <person name="Goldberg J."/>
            <person name="Griggs A."/>
            <person name="Gujja S."/>
            <person name="Heilman E."/>
            <person name="Heiman D."/>
            <person name="Howarth C."/>
            <person name="Mehta T."/>
            <person name="Neiman D."/>
            <person name="Pearson M."/>
            <person name="Roberts A."/>
            <person name="Saif S."/>
            <person name="Shea T."/>
            <person name="Shenoy N."/>
            <person name="Sisk P."/>
            <person name="Stolte C."/>
            <person name="Sykes S."/>
            <person name="White J."/>
            <person name="Yandava C."/>
            <person name="Haas B."/>
            <person name="Nusbaum C."/>
            <person name="Birren B."/>
        </authorList>
    </citation>
    <scope>NUCLEOTIDE SEQUENCE</scope>
    <source>
        <strain evidence="14">ATCC 30864</strain>
    </source>
</reference>
<dbReference type="CDD" id="cd00560">
    <property type="entry name" value="PanC"/>
    <property type="match status" value="1"/>
</dbReference>
<evidence type="ECO:0000256" key="4">
    <source>
        <dbReference type="ARBA" id="ARBA00015647"/>
    </source>
</evidence>
<dbReference type="STRING" id="595528.A0A0D2X4P3"/>
<evidence type="ECO:0000256" key="9">
    <source>
        <dbReference type="ARBA" id="ARBA00029902"/>
    </source>
</evidence>
<comment type="catalytic activity">
    <reaction evidence="11">
        <text>(R)-pantoate + beta-alanine + ATP = (R)-pantothenate + AMP + diphosphate + H(+)</text>
        <dbReference type="Rhea" id="RHEA:10912"/>
        <dbReference type="ChEBI" id="CHEBI:15378"/>
        <dbReference type="ChEBI" id="CHEBI:15980"/>
        <dbReference type="ChEBI" id="CHEBI:29032"/>
        <dbReference type="ChEBI" id="CHEBI:30616"/>
        <dbReference type="ChEBI" id="CHEBI:33019"/>
        <dbReference type="ChEBI" id="CHEBI:57966"/>
        <dbReference type="ChEBI" id="CHEBI:456215"/>
        <dbReference type="EC" id="6.3.2.1"/>
    </reaction>
</comment>
<dbReference type="InterPro" id="IPR014729">
    <property type="entry name" value="Rossmann-like_a/b/a_fold"/>
</dbReference>
<evidence type="ECO:0000256" key="2">
    <source>
        <dbReference type="ARBA" id="ARBA00009256"/>
    </source>
</evidence>
<keyword evidence="8" id="KW-0067">ATP-binding</keyword>
<dbReference type="Gene3D" id="3.40.50.620">
    <property type="entry name" value="HUPs"/>
    <property type="match status" value="1"/>
</dbReference>
<sequence>MHFLQSVTAAALRFPARPVGVSAMLYRRMGSTAASTAASIEPYSPGRLAKQVAARHPTKHTLFVAKTVAEMRQARHELRQVQFQQQQQEGGSSPPATSHTTEVGFVPTMGCLHQGHLSLMRQAKKDSRAVVASIFVNPSQFAANEDFDKYPRQDKDDLAMCAKEGVDLVFLPEVAEMYHGSTGTDAFGKVGTFVEVRGKSQLLEGSVRPHFFLGVATVVSKLFNIVQPTTAFFGQKDVQQCVILRQMVHDLFMPLNIRVCPTVREKDGLAMSSRNVYLSPEERAIAPIMYRGMQAALNEHYLKRGERSAAALREVVRQVIATEPSVTIQYISIADGNSLQEVDTIDDKNGAILSGAIKVGKTRLIDNILLDFKM</sequence>
<dbReference type="RefSeq" id="XP_004344363.1">
    <property type="nucleotide sequence ID" value="XM_004344313.2"/>
</dbReference>
<evidence type="ECO:0000256" key="7">
    <source>
        <dbReference type="ARBA" id="ARBA00022741"/>
    </source>
</evidence>